<dbReference type="PANTHER" id="PTHR33434:SF8">
    <property type="entry name" value="DEGV DOMAIN-CONTAINING PROTEIN SPR1019"/>
    <property type="match status" value="1"/>
</dbReference>
<dbReference type="InterPro" id="IPR003797">
    <property type="entry name" value="DegV"/>
</dbReference>
<dbReference type="Gene3D" id="3.30.1180.10">
    <property type="match status" value="1"/>
</dbReference>
<organism evidence="3 4">
    <name type="scientific">Fusibacter ferrireducens</name>
    <dbReference type="NCBI Taxonomy" id="2785058"/>
    <lineage>
        <taxon>Bacteria</taxon>
        <taxon>Bacillati</taxon>
        <taxon>Bacillota</taxon>
        <taxon>Clostridia</taxon>
        <taxon>Eubacteriales</taxon>
        <taxon>Eubacteriales Family XII. Incertae Sedis</taxon>
        <taxon>Fusibacter</taxon>
    </lineage>
</organism>
<reference evidence="3 4" key="1">
    <citation type="submission" date="2020-11" db="EMBL/GenBank/DDBJ databases">
        <title>Fusibacter basophilias sp. nov.</title>
        <authorList>
            <person name="Qiu D."/>
        </authorList>
    </citation>
    <scope>NUCLEOTIDE SEQUENCE [LARGE SCALE GENOMIC DNA]</scope>
    <source>
        <strain evidence="3 4">Q10-2</strain>
    </source>
</reference>
<accession>A0ABR9ZWI8</accession>
<comment type="caution">
    <text evidence="3">The sequence shown here is derived from an EMBL/GenBank/DDBJ whole genome shotgun (WGS) entry which is preliminary data.</text>
</comment>
<dbReference type="NCBIfam" id="TIGR00762">
    <property type="entry name" value="DegV"/>
    <property type="match status" value="1"/>
</dbReference>
<protein>
    <submittedName>
        <fullName evidence="3">DegV family EDD domain-containing protein</fullName>
    </submittedName>
</protein>
<dbReference type="InterPro" id="IPR050270">
    <property type="entry name" value="DegV_domain_contain"/>
</dbReference>
<sequence>MQEIQNERLYQAFITGAKEVMNNRLLLNQINVFPVPDADTGNNLYSMMNSIIIYSEVKESLRATLASISESAIIGARGNSGVIFAQYIQGLCAFEAQSVALDREQFILAAENGVSYAYSAVESPVEGTMLTAMRIFHKSLLKYNDIKISFMDVLEHAYLQVEASVNQTTNQLAVLKKASVVDSGAKGFAFFIKGFISGLKGKSISLEHHELVVNFEMNLGHKYADVLTPPKYRYCTEALISGHEKKFKHLKRNLAAYGDSVVVSSGSSYSRIHLHTNCPSEVFKSLSENFEIKEQKVDDMLRQYMQQYQRKYKTVVVTDSIADLPQFKIDDGQVVVIPLEILIGDQYFMDGLTINNDMIFEMGNKLGNHHTSSLPNIHKVKKMLVDLMHIYEDAVIITVSKKMSGTYHIIKMAAEIFGDRIQVIDSKQNSVAQGLIVYNAIKMLEDGYNALEIREHVEALVPKSRIFVSVKNLDNMVASGRLNSHLAGVVKQLKLYPIISIDTQGRGVIAKMIWGIKNRKRALLKLMLEAMRSYELDSFAVTYVDDKEEAEYFVKEAEKFLGIKCEYLVQCSSIIAAGAGKGAFAVAYTRK</sequence>
<dbReference type="SMART" id="SM01120">
    <property type="entry name" value="Dak2"/>
    <property type="match status" value="1"/>
</dbReference>
<dbReference type="Gene3D" id="1.25.40.340">
    <property type="match status" value="1"/>
</dbReference>
<dbReference type="EMBL" id="JADKNH010000011">
    <property type="protein sequence ID" value="MBF4694837.1"/>
    <property type="molecule type" value="Genomic_DNA"/>
</dbReference>
<dbReference type="InterPro" id="IPR004007">
    <property type="entry name" value="DhaL_dom"/>
</dbReference>
<proteinExistence type="predicted"/>
<dbReference type="SMART" id="SM01121">
    <property type="entry name" value="Dak1_2"/>
    <property type="match status" value="1"/>
</dbReference>
<dbReference type="InterPro" id="IPR036117">
    <property type="entry name" value="DhaL_dom_sf"/>
</dbReference>
<evidence type="ECO:0000256" key="1">
    <source>
        <dbReference type="ARBA" id="ARBA00023121"/>
    </source>
</evidence>
<evidence type="ECO:0000313" key="4">
    <source>
        <dbReference type="Proteomes" id="UP000614200"/>
    </source>
</evidence>
<dbReference type="Proteomes" id="UP000614200">
    <property type="component" value="Unassembled WGS sequence"/>
</dbReference>
<dbReference type="Pfam" id="PF02734">
    <property type="entry name" value="Dak2"/>
    <property type="match status" value="1"/>
</dbReference>
<evidence type="ECO:0000259" key="2">
    <source>
        <dbReference type="PROSITE" id="PS51480"/>
    </source>
</evidence>
<dbReference type="SUPFAM" id="SSF101473">
    <property type="entry name" value="DhaL-like"/>
    <property type="match status" value="1"/>
</dbReference>
<dbReference type="InterPro" id="IPR048394">
    <property type="entry name" value="FakA-like_M"/>
</dbReference>
<dbReference type="InterPro" id="IPR043168">
    <property type="entry name" value="DegV_C"/>
</dbReference>
<name>A0ABR9ZWI8_9FIRM</name>
<keyword evidence="1" id="KW-0446">Lipid-binding</keyword>
<gene>
    <name evidence="3" type="ORF">ISU02_17180</name>
</gene>
<dbReference type="Pfam" id="PF21645">
    <property type="entry name" value="FakA-like_M"/>
    <property type="match status" value="1"/>
</dbReference>
<dbReference type="SUPFAM" id="SSF82549">
    <property type="entry name" value="DAK1/DegV-like"/>
    <property type="match status" value="1"/>
</dbReference>
<feature type="domain" description="DhaL" evidence="2">
    <location>
        <begin position="7"/>
        <end position="197"/>
    </location>
</feature>
<dbReference type="Pfam" id="PF02645">
    <property type="entry name" value="DegV"/>
    <property type="match status" value="1"/>
</dbReference>
<dbReference type="Gene3D" id="3.40.50.10170">
    <property type="match status" value="1"/>
</dbReference>
<dbReference type="PANTHER" id="PTHR33434">
    <property type="entry name" value="DEGV DOMAIN-CONTAINING PROTEIN DR_1986-RELATED"/>
    <property type="match status" value="1"/>
</dbReference>
<dbReference type="PROSITE" id="PS51480">
    <property type="entry name" value="DHAL"/>
    <property type="match status" value="1"/>
</dbReference>
<keyword evidence="4" id="KW-1185">Reference proteome</keyword>
<dbReference type="PROSITE" id="PS51482">
    <property type="entry name" value="DEGV"/>
    <property type="match status" value="1"/>
</dbReference>
<dbReference type="RefSeq" id="WP_194703079.1">
    <property type="nucleotide sequence ID" value="NZ_JADKNH010000011.1"/>
</dbReference>
<dbReference type="InterPro" id="IPR033470">
    <property type="entry name" value="FakA-like_C"/>
</dbReference>
<evidence type="ECO:0000313" key="3">
    <source>
        <dbReference type="EMBL" id="MBF4694837.1"/>
    </source>
</evidence>